<reference evidence="1" key="1">
    <citation type="submission" date="2021-03" db="EMBL/GenBank/DDBJ databases">
        <title>Evolutionary priming and transition to the ectomycorrhizal habit in an iconic lineage of mushroom-forming fungi: is preadaptation a requirement?</title>
        <authorList>
            <consortium name="DOE Joint Genome Institute"/>
            <person name="Looney B.P."/>
            <person name="Miyauchi S."/>
            <person name="Morin E."/>
            <person name="Drula E."/>
            <person name="Courty P.E."/>
            <person name="Chicoki N."/>
            <person name="Fauchery L."/>
            <person name="Kohler A."/>
            <person name="Kuo A."/>
            <person name="LaButti K."/>
            <person name="Pangilinan J."/>
            <person name="Lipzen A."/>
            <person name="Riley R."/>
            <person name="Andreopoulos W."/>
            <person name="He G."/>
            <person name="Johnson J."/>
            <person name="Barry K.W."/>
            <person name="Grigoriev I.V."/>
            <person name="Nagy L."/>
            <person name="Hibbett D."/>
            <person name="Henrissat B."/>
            <person name="Matheny P.B."/>
            <person name="Labbe J."/>
            <person name="Martin A.F."/>
        </authorList>
    </citation>
    <scope>NUCLEOTIDE SEQUENCE</scope>
    <source>
        <strain evidence="1">BPL698</strain>
    </source>
</reference>
<proteinExistence type="predicted"/>
<dbReference type="Proteomes" id="UP001207468">
    <property type="component" value="Unassembled WGS sequence"/>
</dbReference>
<dbReference type="EMBL" id="JAGFNK010000115">
    <property type="protein sequence ID" value="KAI9507681.1"/>
    <property type="molecule type" value="Genomic_DNA"/>
</dbReference>
<comment type="caution">
    <text evidence="1">The sequence shown here is derived from an EMBL/GenBank/DDBJ whole genome shotgun (WGS) entry which is preliminary data.</text>
</comment>
<keyword evidence="2" id="KW-1185">Reference proteome</keyword>
<accession>A0ACC0U8C6</accession>
<protein>
    <submittedName>
        <fullName evidence="1">Solute carrier family 25 member 38</fullName>
    </submittedName>
</protein>
<evidence type="ECO:0000313" key="1">
    <source>
        <dbReference type="EMBL" id="KAI9507681.1"/>
    </source>
</evidence>
<name>A0ACC0U8C6_9AGAM</name>
<sequence length="302" mass="32219">MSNVGQHLLSGALSGLTSTVLLQPFDLIKTRLQQGDATLSKTHAGAIRSAARSIISSSGVLGLWRGTSATLIRNVPGIALYMTGLSQVRSFMAVFPVFAAVRERDLERCSSALPILTSSGNLLAGATTRVAVGFALNPISVLKTRYESNFHDYGSLTSSMRSIVRAGPSELFRGLLASSLRDAPYAGLFLVFYESIKHEAASVLPPSSPLVYAGLHGGSAAAAGTIATLVTHPFDVVKTRMQVRTETKYHSLSRTILTVWNERGASGFFNGASLRLSRKILSSAIGWAVYESLLAFARPRTS</sequence>
<evidence type="ECO:0000313" key="2">
    <source>
        <dbReference type="Proteomes" id="UP001207468"/>
    </source>
</evidence>
<gene>
    <name evidence="1" type="ORF">F5148DRAFT_1202963</name>
</gene>
<organism evidence="1 2">
    <name type="scientific">Russula earlei</name>
    <dbReference type="NCBI Taxonomy" id="71964"/>
    <lineage>
        <taxon>Eukaryota</taxon>
        <taxon>Fungi</taxon>
        <taxon>Dikarya</taxon>
        <taxon>Basidiomycota</taxon>
        <taxon>Agaricomycotina</taxon>
        <taxon>Agaricomycetes</taxon>
        <taxon>Russulales</taxon>
        <taxon>Russulaceae</taxon>
        <taxon>Russula</taxon>
    </lineage>
</organism>